<reference evidence="3" key="1">
    <citation type="journal article" date="2014" name="Science">
        <title>Ancient hybridizations among the ancestral genomes of bread wheat.</title>
        <authorList>
            <consortium name="International Wheat Genome Sequencing Consortium,"/>
            <person name="Marcussen T."/>
            <person name="Sandve S.R."/>
            <person name="Heier L."/>
            <person name="Spannagl M."/>
            <person name="Pfeifer M."/>
            <person name="Jakobsen K.S."/>
            <person name="Wulff B.B."/>
            <person name="Steuernagel B."/>
            <person name="Mayer K.F."/>
            <person name="Olsen O.A."/>
        </authorList>
    </citation>
    <scope>NUCLEOTIDE SEQUENCE [LARGE SCALE GENOMIC DNA]</scope>
    <source>
        <strain evidence="3">cv. AL8/78</strain>
    </source>
</reference>
<protein>
    <submittedName>
        <fullName evidence="2">Uncharacterized protein</fullName>
    </submittedName>
</protein>
<dbReference type="Gramene" id="AET7Gv21003500.6">
    <property type="protein sequence ID" value="AET7Gv21003500.6"/>
    <property type="gene ID" value="AET7Gv21003500"/>
</dbReference>
<evidence type="ECO:0000313" key="3">
    <source>
        <dbReference type="Proteomes" id="UP000015105"/>
    </source>
</evidence>
<name>A0A453SNF8_AEGTS</name>
<evidence type="ECO:0000256" key="1">
    <source>
        <dbReference type="SAM" id="MobiDB-lite"/>
    </source>
</evidence>
<proteinExistence type="predicted"/>
<sequence length="61" mass="6813">MVGGTKQGLHPVSGLWRPQRLRFGPFIPPPEHRRRHLPEPRSSPASHRPAVQNCVGDEEGV</sequence>
<feature type="region of interest" description="Disordered" evidence="1">
    <location>
        <begin position="1"/>
        <end position="61"/>
    </location>
</feature>
<accession>A0A453SNF8</accession>
<dbReference type="AlphaFoldDB" id="A0A453SNF8"/>
<reference evidence="2" key="5">
    <citation type="journal article" date="2021" name="G3 (Bethesda)">
        <title>Aegilops tauschii genome assembly Aet v5.0 features greater sequence contiguity and improved annotation.</title>
        <authorList>
            <person name="Wang L."/>
            <person name="Zhu T."/>
            <person name="Rodriguez J.C."/>
            <person name="Deal K.R."/>
            <person name="Dubcovsky J."/>
            <person name="McGuire P.E."/>
            <person name="Lux T."/>
            <person name="Spannagl M."/>
            <person name="Mayer K.F.X."/>
            <person name="Baldrich P."/>
            <person name="Meyers B.C."/>
            <person name="Huo N."/>
            <person name="Gu Y.Q."/>
            <person name="Zhou H."/>
            <person name="Devos K.M."/>
            <person name="Bennetzen J.L."/>
            <person name="Unver T."/>
            <person name="Budak H."/>
            <person name="Gulick P.J."/>
            <person name="Galiba G."/>
            <person name="Kalapos B."/>
            <person name="Nelson D.R."/>
            <person name="Li P."/>
            <person name="You F.M."/>
            <person name="Luo M.C."/>
            <person name="Dvorak J."/>
        </authorList>
    </citation>
    <scope>NUCLEOTIDE SEQUENCE [LARGE SCALE GENOMIC DNA]</scope>
    <source>
        <strain evidence="2">cv. AL8/78</strain>
    </source>
</reference>
<reference evidence="2" key="4">
    <citation type="submission" date="2019-03" db="UniProtKB">
        <authorList>
            <consortium name="EnsemblPlants"/>
        </authorList>
    </citation>
    <scope>IDENTIFICATION</scope>
</reference>
<evidence type="ECO:0000313" key="2">
    <source>
        <dbReference type="EnsemblPlants" id="AET7Gv21003500.6"/>
    </source>
</evidence>
<reference evidence="2" key="3">
    <citation type="journal article" date="2017" name="Nature">
        <title>Genome sequence of the progenitor of the wheat D genome Aegilops tauschii.</title>
        <authorList>
            <person name="Luo M.C."/>
            <person name="Gu Y.Q."/>
            <person name="Puiu D."/>
            <person name="Wang H."/>
            <person name="Twardziok S.O."/>
            <person name="Deal K.R."/>
            <person name="Huo N."/>
            <person name="Zhu T."/>
            <person name="Wang L."/>
            <person name="Wang Y."/>
            <person name="McGuire P.E."/>
            <person name="Liu S."/>
            <person name="Long H."/>
            <person name="Ramasamy R.K."/>
            <person name="Rodriguez J.C."/>
            <person name="Van S.L."/>
            <person name="Yuan L."/>
            <person name="Wang Z."/>
            <person name="Xia Z."/>
            <person name="Xiao L."/>
            <person name="Anderson O.D."/>
            <person name="Ouyang S."/>
            <person name="Liang Y."/>
            <person name="Zimin A.V."/>
            <person name="Pertea G."/>
            <person name="Qi P."/>
            <person name="Bennetzen J.L."/>
            <person name="Dai X."/>
            <person name="Dawson M.W."/>
            <person name="Muller H.G."/>
            <person name="Kugler K."/>
            <person name="Rivarola-Duarte L."/>
            <person name="Spannagl M."/>
            <person name="Mayer K.F.X."/>
            <person name="Lu F.H."/>
            <person name="Bevan M.W."/>
            <person name="Leroy P."/>
            <person name="Li P."/>
            <person name="You F.M."/>
            <person name="Sun Q."/>
            <person name="Liu Z."/>
            <person name="Lyons E."/>
            <person name="Wicker T."/>
            <person name="Salzberg S.L."/>
            <person name="Devos K.M."/>
            <person name="Dvorak J."/>
        </authorList>
    </citation>
    <scope>NUCLEOTIDE SEQUENCE [LARGE SCALE GENOMIC DNA]</scope>
    <source>
        <strain evidence="2">cv. AL8/78</strain>
    </source>
</reference>
<organism evidence="2 3">
    <name type="scientific">Aegilops tauschii subsp. strangulata</name>
    <name type="common">Goatgrass</name>
    <dbReference type="NCBI Taxonomy" id="200361"/>
    <lineage>
        <taxon>Eukaryota</taxon>
        <taxon>Viridiplantae</taxon>
        <taxon>Streptophyta</taxon>
        <taxon>Embryophyta</taxon>
        <taxon>Tracheophyta</taxon>
        <taxon>Spermatophyta</taxon>
        <taxon>Magnoliopsida</taxon>
        <taxon>Liliopsida</taxon>
        <taxon>Poales</taxon>
        <taxon>Poaceae</taxon>
        <taxon>BOP clade</taxon>
        <taxon>Pooideae</taxon>
        <taxon>Triticodae</taxon>
        <taxon>Triticeae</taxon>
        <taxon>Triticinae</taxon>
        <taxon>Aegilops</taxon>
    </lineage>
</organism>
<dbReference type="EnsemblPlants" id="AET7Gv21003500.6">
    <property type="protein sequence ID" value="AET7Gv21003500.6"/>
    <property type="gene ID" value="AET7Gv21003500"/>
</dbReference>
<keyword evidence="3" id="KW-1185">Reference proteome</keyword>
<dbReference type="Proteomes" id="UP000015105">
    <property type="component" value="Chromosome 7D"/>
</dbReference>
<reference evidence="3" key="2">
    <citation type="journal article" date="2017" name="Nat. Plants">
        <title>The Aegilops tauschii genome reveals multiple impacts of transposons.</title>
        <authorList>
            <person name="Zhao G."/>
            <person name="Zou C."/>
            <person name="Li K."/>
            <person name="Wang K."/>
            <person name="Li T."/>
            <person name="Gao L."/>
            <person name="Zhang X."/>
            <person name="Wang H."/>
            <person name="Yang Z."/>
            <person name="Liu X."/>
            <person name="Jiang W."/>
            <person name="Mao L."/>
            <person name="Kong X."/>
            <person name="Jiao Y."/>
            <person name="Jia J."/>
        </authorList>
    </citation>
    <scope>NUCLEOTIDE SEQUENCE [LARGE SCALE GENOMIC DNA]</scope>
    <source>
        <strain evidence="3">cv. AL8/78</strain>
    </source>
</reference>